<dbReference type="RefSeq" id="WP_160952648.1">
    <property type="nucleotide sequence ID" value="NZ_WWEQ01000012.1"/>
</dbReference>
<feature type="chain" id="PRO_5026895113" evidence="8">
    <location>
        <begin position="36"/>
        <end position="468"/>
    </location>
</feature>
<evidence type="ECO:0000256" key="2">
    <source>
        <dbReference type="ARBA" id="ARBA00022512"/>
    </source>
</evidence>
<keyword evidence="2" id="KW-0134">Cell wall</keyword>
<sequence length="468" mass="48754">MTRILRAPRLLAAFGALLALLASSLVLLAAAPARAADCAPASGSTDISSAAYGDDDVTLTGGVDYTWGQETKLHIDFGKSKQLASVKSGDYFTYTLPPDSGLAPQVGGAAFNVTDPAHDNQVIACAVFDAQTQKLTVVFNDAAAKLQGVQGWVELRVQIFPLGEGTEGPRKIRLTQTKTLDITVHPGQGPGEGFHKDGWLRVGLKEPAFSADRAIVWRIAFPRMQERLTNVEVTDDSEDTKWSFNCSFIDVSAVQVLGPNRAFEQRDQPMNDAEKAIAKTVEGACEAERFQAKVPEIPAGYMVIFPALYASVQMPMGGTYTNTAVLTADQWDKPLSTGHKVDMSGNGEGSGDSSTPPVTPTTTAPVPTTTEPAPTTPATTPPATTAPSEAPSPNASSTPSASATTQPAPGPGEAPDPAPAPAPGGDDDSHGSGQLPRTGAELALAVGSAAALMVVGAGLLLASRRRRR</sequence>
<evidence type="ECO:0000313" key="11">
    <source>
        <dbReference type="Proteomes" id="UP000469215"/>
    </source>
</evidence>
<dbReference type="Pfam" id="PF00746">
    <property type="entry name" value="Gram_pos_anchor"/>
    <property type="match status" value="1"/>
</dbReference>
<proteinExistence type="predicted"/>
<keyword evidence="7" id="KW-0472">Membrane</keyword>
<organism evidence="10 11">
    <name type="scientific">Brevibacterium rongguiense</name>
    <dbReference type="NCBI Taxonomy" id="2695267"/>
    <lineage>
        <taxon>Bacteria</taxon>
        <taxon>Bacillati</taxon>
        <taxon>Actinomycetota</taxon>
        <taxon>Actinomycetes</taxon>
        <taxon>Micrococcales</taxon>
        <taxon>Brevibacteriaceae</taxon>
        <taxon>Brevibacterium</taxon>
    </lineage>
</organism>
<feature type="compositionally biased region" description="Low complexity" evidence="6">
    <location>
        <begin position="353"/>
        <end position="407"/>
    </location>
</feature>
<keyword evidence="3" id="KW-0964">Secreted</keyword>
<evidence type="ECO:0000256" key="1">
    <source>
        <dbReference type="ARBA" id="ARBA00004168"/>
    </source>
</evidence>
<dbReference type="GO" id="GO:0007155">
    <property type="term" value="P:cell adhesion"/>
    <property type="evidence" value="ECO:0007669"/>
    <property type="project" value="InterPro"/>
</dbReference>
<evidence type="ECO:0000256" key="4">
    <source>
        <dbReference type="ARBA" id="ARBA00022729"/>
    </source>
</evidence>
<evidence type="ECO:0000256" key="5">
    <source>
        <dbReference type="ARBA" id="ARBA00023088"/>
    </source>
</evidence>
<reference evidence="10 11" key="1">
    <citation type="submission" date="2020-01" db="EMBL/GenBank/DDBJ databases">
        <authorList>
            <person name="Deng T."/>
        </authorList>
    </citation>
    <scope>NUCLEOTIDE SEQUENCE [LARGE SCALE GENOMIC DNA]</scope>
    <source>
        <strain evidence="10 11">5221</strain>
    </source>
</reference>
<feature type="domain" description="Gram-positive cocci surface proteins LPxTG" evidence="9">
    <location>
        <begin position="435"/>
        <end position="468"/>
    </location>
</feature>
<name>A0A6N9H5S5_9MICO</name>
<dbReference type="Gene3D" id="2.60.40.1280">
    <property type="match status" value="1"/>
</dbReference>
<dbReference type="Pfam" id="PF17961">
    <property type="entry name" value="Big_8"/>
    <property type="match status" value="1"/>
</dbReference>
<keyword evidence="11" id="KW-1185">Reference proteome</keyword>
<feature type="compositionally biased region" description="Pro residues" evidence="6">
    <location>
        <begin position="408"/>
        <end position="422"/>
    </location>
</feature>
<feature type="transmembrane region" description="Helical" evidence="7">
    <location>
        <begin position="442"/>
        <end position="462"/>
    </location>
</feature>
<evidence type="ECO:0000256" key="6">
    <source>
        <dbReference type="SAM" id="MobiDB-lite"/>
    </source>
</evidence>
<protein>
    <submittedName>
        <fullName evidence="10">LPXTG cell wall anchor domain-containing protein</fullName>
    </submittedName>
</protein>
<dbReference type="InterPro" id="IPR008966">
    <property type="entry name" value="Adhesion_dom_sf"/>
</dbReference>
<dbReference type="InterPro" id="IPR019931">
    <property type="entry name" value="LPXTG_anchor"/>
</dbReference>
<dbReference type="EMBL" id="WWEQ01000012">
    <property type="protein sequence ID" value="MYM19211.1"/>
    <property type="molecule type" value="Genomic_DNA"/>
</dbReference>
<keyword evidence="7" id="KW-1133">Transmembrane helix</keyword>
<keyword evidence="4 8" id="KW-0732">Signal</keyword>
<evidence type="ECO:0000256" key="8">
    <source>
        <dbReference type="SAM" id="SignalP"/>
    </source>
</evidence>
<evidence type="ECO:0000259" key="9">
    <source>
        <dbReference type="PROSITE" id="PS50847"/>
    </source>
</evidence>
<accession>A0A6N9H5S5</accession>
<keyword evidence="5" id="KW-0572">Peptidoglycan-anchor</keyword>
<dbReference type="InterPro" id="IPR041171">
    <property type="entry name" value="SDR_Ig"/>
</dbReference>
<comment type="subcellular location">
    <subcellularLocation>
        <location evidence="1">Secreted</location>
        <location evidence="1">Cell wall</location>
        <topology evidence="1">Peptidoglycan-anchor</topology>
    </subcellularLocation>
</comment>
<evidence type="ECO:0000256" key="3">
    <source>
        <dbReference type="ARBA" id="ARBA00022525"/>
    </source>
</evidence>
<evidence type="ECO:0000256" key="7">
    <source>
        <dbReference type="SAM" id="Phobius"/>
    </source>
</evidence>
<gene>
    <name evidence="10" type="ORF">GSY69_04305</name>
</gene>
<dbReference type="SUPFAM" id="SSF49401">
    <property type="entry name" value="Bacterial adhesins"/>
    <property type="match status" value="1"/>
</dbReference>
<dbReference type="AlphaFoldDB" id="A0A6N9H5S5"/>
<keyword evidence="7" id="KW-0812">Transmembrane</keyword>
<dbReference type="NCBIfam" id="TIGR01167">
    <property type="entry name" value="LPXTG_anchor"/>
    <property type="match status" value="1"/>
</dbReference>
<dbReference type="Proteomes" id="UP000469215">
    <property type="component" value="Unassembled WGS sequence"/>
</dbReference>
<dbReference type="InterPro" id="IPR011252">
    <property type="entry name" value="Fibrogen-bd_dom1"/>
</dbReference>
<feature type="signal peptide" evidence="8">
    <location>
        <begin position="1"/>
        <end position="35"/>
    </location>
</feature>
<dbReference type="PROSITE" id="PS50847">
    <property type="entry name" value="GRAM_POS_ANCHORING"/>
    <property type="match status" value="1"/>
</dbReference>
<evidence type="ECO:0000313" key="10">
    <source>
        <dbReference type="EMBL" id="MYM19211.1"/>
    </source>
</evidence>
<feature type="region of interest" description="Disordered" evidence="6">
    <location>
        <begin position="336"/>
        <end position="438"/>
    </location>
</feature>
<comment type="caution">
    <text evidence="10">The sequence shown here is derived from an EMBL/GenBank/DDBJ whole genome shotgun (WGS) entry which is preliminary data.</text>
</comment>